<protein>
    <submittedName>
        <fullName evidence="2">Glycoside hydrolase family 88 protein</fullName>
    </submittedName>
</protein>
<gene>
    <name evidence="2" type="ORF">H8702_04515</name>
</gene>
<dbReference type="Proteomes" id="UP000632659">
    <property type="component" value="Unassembled WGS sequence"/>
</dbReference>
<dbReference type="InterPro" id="IPR052043">
    <property type="entry name" value="PolySaccharide_Degr_Enz"/>
</dbReference>
<dbReference type="Pfam" id="PF07470">
    <property type="entry name" value="Glyco_hydro_88"/>
    <property type="match status" value="1"/>
</dbReference>
<accession>A0A8J6NZZ5</accession>
<dbReference type="RefSeq" id="WP_093989586.1">
    <property type="nucleotide sequence ID" value="NZ_FYDD01000004.1"/>
</dbReference>
<dbReference type="EMBL" id="JACRTL010000002">
    <property type="protein sequence ID" value="MBC8610386.1"/>
    <property type="molecule type" value="Genomic_DNA"/>
</dbReference>
<dbReference type="PANTHER" id="PTHR33886">
    <property type="entry name" value="UNSATURATED RHAMNOGALACTURONAN HYDROLASE (EUROFUNG)"/>
    <property type="match status" value="1"/>
</dbReference>
<dbReference type="InterPro" id="IPR010905">
    <property type="entry name" value="Glyco_hydro_88"/>
</dbReference>
<evidence type="ECO:0000313" key="2">
    <source>
        <dbReference type="EMBL" id="MBC8610386.1"/>
    </source>
</evidence>
<dbReference type="SUPFAM" id="SSF48208">
    <property type="entry name" value="Six-hairpin glycosidases"/>
    <property type="match status" value="1"/>
</dbReference>
<dbReference type="GO" id="GO:0005975">
    <property type="term" value="P:carbohydrate metabolic process"/>
    <property type="evidence" value="ECO:0007669"/>
    <property type="project" value="InterPro"/>
</dbReference>
<dbReference type="OrthoDB" id="9812931at2"/>
<dbReference type="PANTHER" id="PTHR33886:SF8">
    <property type="entry name" value="UNSATURATED RHAMNOGALACTURONAN HYDROLASE (EUROFUNG)"/>
    <property type="match status" value="1"/>
</dbReference>
<reference evidence="2" key="1">
    <citation type="submission" date="2020-08" db="EMBL/GenBank/DDBJ databases">
        <title>Genome public.</title>
        <authorList>
            <person name="Liu C."/>
            <person name="Sun Q."/>
        </authorList>
    </citation>
    <scope>NUCLEOTIDE SEQUENCE</scope>
    <source>
        <strain evidence="2">NSJ-15</strain>
    </source>
</reference>
<dbReference type="InterPro" id="IPR008928">
    <property type="entry name" value="6-hairpin_glycosidase_sf"/>
</dbReference>
<organism evidence="2 3">
    <name type="scientific">Massiliimalia timonensis</name>
    <dbReference type="NCBI Taxonomy" id="1987501"/>
    <lineage>
        <taxon>Bacteria</taxon>
        <taxon>Bacillati</taxon>
        <taxon>Bacillota</taxon>
        <taxon>Clostridia</taxon>
        <taxon>Eubacteriales</taxon>
        <taxon>Oscillospiraceae</taxon>
        <taxon>Massiliimalia</taxon>
    </lineage>
</organism>
<dbReference type="AlphaFoldDB" id="A0A8J6NZZ5"/>
<keyword evidence="3" id="KW-1185">Reference proteome</keyword>
<evidence type="ECO:0000313" key="3">
    <source>
        <dbReference type="Proteomes" id="UP000632659"/>
    </source>
</evidence>
<sequence length="361" mass="41600">MIYSERLAETLMKRFPDPDSYPYLSWSYSQGFMLWGFIRLFEKTGKDSYFSYVKQYCEEHVQADGTVLGFTGVSLDDIMTGSVLAWMYQHTKEEKYRLACNHIRLAFNDYPRNRDGGFWHGRPLEGEMWVDGLFMGLMFLVRYGAYVNEEDRSYCFSEAIRQLNIVFDRCEKDGTGLLYHAYSERPETPWASVINGKSSEVWSEGLGWYAMILVDVLGIIPKDFPGWDSVQKQLEKLLCSLAKVQDSCSGLWYQVVDKIHDPGNWCDTSGSAMFLYTFYKARALNLVEPWKYDEVIRKGFEGLKTKYLIDPEGNVNIIDACDGLGVQLNYEFYVRFRKSVNAKEAVAAVLWATAAVEFDAI</sequence>
<proteinExistence type="predicted"/>
<evidence type="ECO:0000256" key="1">
    <source>
        <dbReference type="ARBA" id="ARBA00022801"/>
    </source>
</evidence>
<dbReference type="Gene3D" id="1.50.10.10">
    <property type="match status" value="1"/>
</dbReference>
<dbReference type="InterPro" id="IPR012341">
    <property type="entry name" value="6hp_glycosidase-like_sf"/>
</dbReference>
<dbReference type="GO" id="GO:0016787">
    <property type="term" value="F:hydrolase activity"/>
    <property type="evidence" value="ECO:0007669"/>
    <property type="project" value="UniProtKB-KW"/>
</dbReference>
<name>A0A8J6NZZ5_9FIRM</name>
<keyword evidence="1 2" id="KW-0378">Hydrolase</keyword>
<comment type="caution">
    <text evidence="2">The sequence shown here is derived from an EMBL/GenBank/DDBJ whole genome shotgun (WGS) entry which is preliminary data.</text>
</comment>